<keyword evidence="2" id="KW-1185">Reference proteome</keyword>
<reference evidence="1 2" key="1">
    <citation type="submission" date="2012-05" db="EMBL/GenBank/DDBJ databases">
        <title>The Genome Sequence of Sutterella wadsworthensis 2_1_59BFAA.</title>
        <authorList>
            <consortium name="The Broad Institute Genome Sequencing Platform"/>
            <person name="Earl A."/>
            <person name="Ward D."/>
            <person name="Feldgarden M."/>
            <person name="Gevers D."/>
            <person name="Daigneault M."/>
            <person name="Strauss J."/>
            <person name="Allen-Vercoe E."/>
            <person name="Walker B."/>
            <person name="Young S.K."/>
            <person name="Zeng Q."/>
            <person name="Gargeya S."/>
            <person name="Fitzgerald M."/>
            <person name="Haas B."/>
            <person name="Abouelleil A."/>
            <person name="Alvarado L."/>
            <person name="Arachchi H.M."/>
            <person name="Berlin A.M."/>
            <person name="Chapman S.B."/>
            <person name="Goldberg J."/>
            <person name="Griggs A."/>
            <person name="Gujja S."/>
            <person name="Hansen M."/>
            <person name="Howarth C."/>
            <person name="Imamovic A."/>
            <person name="Larimer J."/>
            <person name="McCowen C."/>
            <person name="Montmayeur A."/>
            <person name="Murphy C."/>
            <person name="Neiman D."/>
            <person name="Pearson M."/>
            <person name="Priest M."/>
            <person name="Roberts A."/>
            <person name="Saif S."/>
            <person name="Shea T."/>
            <person name="Sisk P."/>
            <person name="Sykes S."/>
            <person name="Wortman J."/>
            <person name="Nusbaum C."/>
            <person name="Birren B."/>
        </authorList>
    </citation>
    <scope>NUCLEOTIDE SEQUENCE [LARGE SCALE GENOMIC DNA]</scope>
    <source>
        <strain evidence="1 2">2_1_59BFAA</strain>
    </source>
</reference>
<proteinExistence type="predicted"/>
<dbReference type="EMBL" id="ADMG01000055">
    <property type="protein sequence ID" value="EKB30128.1"/>
    <property type="molecule type" value="Genomic_DNA"/>
</dbReference>
<evidence type="ECO:0008006" key="3">
    <source>
        <dbReference type="Google" id="ProtNLM"/>
    </source>
</evidence>
<dbReference type="RefSeq" id="WP_005437151.1">
    <property type="nucleotide sequence ID" value="NZ_JH815521.1"/>
</dbReference>
<protein>
    <recommendedName>
        <fullName evidence="3">WG repeat-containing protein</fullName>
    </recommendedName>
</protein>
<dbReference type="eggNOG" id="ENOG5032SU6">
    <property type="taxonomic scope" value="Bacteria"/>
</dbReference>
<evidence type="ECO:0000313" key="1">
    <source>
        <dbReference type="EMBL" id="EKB30128.1"/>
    </source>
</evidence>
<organism evidence="1 2">
    <name type="scientific">Sutterella wadsworthensis 2_1_59BFAA</name>
    <dbReference type="NCBI Taxonomy" id="742823"/>
    <lineage>
        <taxon>Bacteria</taxon>
        <taxon>Pseudomonadati</taxon>
        <taxon>Pseudomonadota</taxon>
        <taxon>Betaproteobacteria</taxon>
        <taxon>Burkholderiales</taxon>
        <taxon>Sutterellaceae</taxon>
        <taxon>Sutterella</taxon>
    </lineage>
</organism>
<dbReference type="AlphaFoldDB" id="K1JTZ9"/>
<comment type="caution">
    <text evidence="1">The sequence shown here is derived from an EMBL/GenBank/DDBJ whole genome shotgun (WGS) entry which is preliminary data.</text>
</comment>
<dbReference type="STRING" id="742823.HMPREF9465_02258"/>
<accession>K1JTZ9</accession>
<dbReference type="Proteomes" id="UP000005835">
    <property type="component" value="Unassembled WGS sequence"/>
</dbReference>
<dbReference type="HOGENOM" id="CLU_137203_0_0_4"/>
<evidence type="ECO:0000313" key="2">
    <source>
        <dbReference type="Proteomes" id="UP000005835"/>
    </source>
</evidence>
<sequence length="115" mass="12444">MKVRQWAWLLLAGAVAPFVFDNGPDPVSDGLYRVVDDHGRIGYADAYGVVRIAPRFAFGLPFANGVARVTLSGHPAAVPGSEGEYHRWEDGDWFCINKSGSIVKCPSSSDHGSRP</sequence>
<name>K1JTZ9_9BURK</name>
<gene>
    <name evidence="1" type="ORF">HMPREF9465_02258</name>
</gene>
<dbReference type="OrthoDB" id="343240at2"/>